<keyword evidence="1" id="KW-0472">Membrane</keyword>
<organism evidence="2 3">
    <name type="scientific">Ligilactobacillus animalis</name>
    <dbReference type="NCBI Taxonomy" id="1605"/>
    <lineage>
        <taxon>Bacteria</taxon>
        <taxon>Bacillati</taxon>
        <taxon>Bacillota</taxon>
        <taxon>Bacilli</taxon>
        <taxon>Lactobacillales</taxon>
        <taxon>Lactobacillaceae</taxon>
        <taxon>Ligilactobacillus</taxon>
    </lineage>
</organism>
<protein>
    <recommendedName>
        <fullName evidence="4">TMhelix containing protein</fullName>
    </recommendedName>
</protein>
<proteinExistence type="predicted"/>
<dbReference type="Proteomes" id="UP000027129">
    <property type="component" value="Unassembled WGS sequence"/>
</dbReference>
<evidence type="ECO:0000256" key="1">
    <source>
        <dbReference type="SAM" id="Phobius"/>
    </source>
</evidence>
<accession>A0ABR4RQN6</accession>
<feature type="transmembrane region" description="Helical" evidence="1">
    <location>
        <begin position="6"/>
        <end position="38"/>
    </location>
</feature>
<keyword evidence="1" id="KW-1133">Transmembrane helix</keyword>
<evidence type="ECO:0008006" key="4">
    <source>
        <dbReference type="Google" id="ProtNLM"/>
    </source>
</evidence>
<name>A0ABR4RQN6_9LACO</name>
<keyword evidence="1" id="KW-0812">Transmembrane</keyword>
<keyword evidence="3" id="KW-1185">Reference proteome</keyword>
<comment type="caution">
    <text evidence="2">The sequence shown here is derived from an EMBL/GenBank/DDBJ whole genome shotgun (WGS) entry which is preliminary data.</text>
</comment>
<dbReference type="RefSeq" id="WP_161633757.1">
    <property type="nucleotide sequence ID" value="NZ_CP195054.1"/>
</dbReference>
<dbReference type="EMBL" id="JMHU01000004">
    <property type="protein sequence ID" value="KDA46389.1"/>
    <property type="molecule type" value="Genomic_DNA"/>
</dbReference>
<gene>
    <name evidence="2" type="ORF">Lani381_0409</name>
</gene>
<evidence type="ECO:0000313" key="3">
    <source>
        <dbReference type="Proteomes" id="UP000027129"/>
    </source>
</evidence>
<sequence length="56" mass="6393">MDNLGLYVIVLLAGIAIGAWSSVVTCWLMIISMIVMILSWFDDEPWVKNDNDFFKP</sequence>
<reference evidence="2 3" key="1">
    <citation type="submission" date="2014-04" db="EMBL/GenBank/DDBJ databases">
        <title>Draft Genome Sequence of Lactobacillus animalis 381-IL-28.</title>
        <authorList>
            <person name="Sturino J.M."/>
            <person name="Rajendran M."/>
            <person name="Altermann E."/>
        </authorList>
    </citation>
    <scope>NUCLEOTIDE SEQUENCE [LARGE SCALE GENOMIC DNA]</scope>
    <source>
        <strain evidence="2 3">381-IL-28</strain>
    </source>
</reference>
<evidence type="ECO:0000313" key="2">
    <source>
        <dbReference type="EMBL" id="KDA46389.1"/>
    </source>
</evidence>